<dbReference type="EMBL" id="MU277197">
    <property type="protein sequence ID" value="KAI0064865.1"/>
    <property type="molecule type" value="Genomic_DNA"/>
</dbReference>
<reference evidence="1" key="2">
    <citation type="journal article" date="2022" name="New Phytol.">
        <title>Evolutionary transition to the ectomycorrhizal habit in the genomes of a hyperdiverse lineage of mushroom-forming fungi.</title>
        <authorList>
            <person name="Looney B."/>
            <person name="Miyauchi S."/>
            <person name="Morin E."/>
            <person name="Drula E."/>
            <person name="Courty P.E."/>
            <person name="Kohler A."/>
            <person name="Kuo A."/>
            <person name="LaButti K."/>
            <person name="Pangilinan J."/>
            <person name="Lipzen A."/>
            <person name="Riley R."/>
            <person name="Andreopoulos W."/>
            <person name="He G."/>
            <person name="Johnson J."/>
            <person name="Nolan M."/>
            <person name="Tritt A."/>
            <person name="Barry K.W."/>
            <person name="Grigoriev I.V."/>
            <person name="Nagy L.G."/>
            <person name="Hibbett D."/>
            <person name="Henrissat B."/>
            <person name="Matheny P.B."/>
            <person name="Labbe J."/>
            <person name="Martin F.M."/>
        </authorList>
    </citation>
    <scope>NUCLEOTIDE SEQUENCE</scope>
    <source>
        <strain evidence="1">HHB10654</strain>
    </source>
</reference>
<organism evidence="1 2">
    <name type="scientific">Artomyces pyxidatus</name>
    <dbReference type="NCBI Taxonomy" id="48021"/>
    <lineage>
        <taxon>Eukaryota</taxon>
        <taxon>Fungi</taxon>
        <taxon>Dikarya</taxon>
        <taxon>Basidiomycota</taxon>
        <taxon>Agaricomycotina</taxon>
        <taxon>Agaricomycetes</taxon>
        <taxon>Russulales</taxon>
        <taxon>Auriscalpiaceae</taxon>
        <taxon>Artomyces</taxon>
    </lineage>
</organism>
<evidence type="ECO:0000313" key="1">
    <source>
        <dbReference type="EMBL" id="KAI0064865.1"/>
    </source>
</evidence>
<name>A0ACB8T7X8_9AGAM</name>
<sequence>MPQLVLHALAVPPRDLCVLQHAPHLVDRPAQLLARAHIVHLRALLPEPLQLPHPRIHPQPQPHPRVHPHPAPQRGRRALVLPARAGPPRPHPPRGPLHEPAAARHDRVDDRRMRRSDDVAPEVRELPRDRQRRARRLAKERPALRVQRPVRLRVQRRAVCGERHLSLSLSVCVYLYACLAGLGGVCARSCVSVSSRPIGSVRASVVRGPHG</sequence>
<dbReference type="Proteomes" id="UP000814140">
    <property type="component" value="Unassembled WGS sequence"/>
</dbReference>
<gene>
    <name evidence="1" type="ORF">BV25DRAFT_199349</name>
</gene>
<accession>A0ACB8T7X8</accession>
<proteinExistence type="predicted"/>
<reference evidence="1" key="1">
    <citation type="submission" date="2021-03" db="EMBL/GenBank/DDBJ databases">
        <authorList>
            <consortium name="DOE Joint Genome Institute"/>
            <person name="Ahrendt S."/>
            <person name="Looney B.P."/>
            <person name="Miyauchi S."/>
            <person name="Morin E."/>
            <person name="Drula E."/>
            <person name="Courty P.E."/>
            <person name="Chicoki N."/>
            <person name="Fauchery L."/>
            <person name="Kohler A."/>
            <person name="Kuo A."/>
            <person name="Labutti K."/>
            <person name="Pangilinan J."/>
            <person name="Lipzen A."/>
            <person name="Riley R."/>
            <person name="Andreopoulos W."/>
            <person name="He G."/>
            <person name="Johnson J."/>
            <person name="Barry K.W."/>
            <person name="Grigoriev I.V."/>
            <person name="Nagy L."/>
            <person name="Hibbett D."/>
            <person name="Henrissat B."/>
            <person name="Matheny P.B."/>
            <person name="Labbe J."/>
            <person name="Martin F."/>
        </authorList>
    </citation>
    <scope>NUCLEOTIDE SEQUENCE</scope>
    <source>
        <strain evidence="1">HHB10654</strain>
    </source>
</reference>
<keyword evidence="2" id="KW-1185">Reference proteome</keyword>
<comment type="caution">
    <text evidence="1">The sequence shown here is derived from an EMBL/GenBank/DDBJ whole genome shotgun (WGS) entry which is preliminary data.</text>
</comment>
<protein>
    <submittedName>
        <fullName evidence="1">Uncharacterized protein</fullName>
    </submittedName>
</protein>
<evidence type="ECO:0000313" key="2">
    <source>
        <dbReference type="Proteomes" id="UP000814140"/>
    </source>
</evidence>